<comment type="PTM">
    <text evidence="6">Activated by phosphorylation.</text>
</comment>
<evidence type="ECO:0000256" key="4">
    <source>
        <dbReference type="ARBA" id="ARBA00022842"/>
    </source>
</evidence>
<evidence type="ECO:0000256" key="5">
    <source>
        <dbReference type="ARBA" id="ARBA00023235"/>
    </source>
</evidence>
<dbReference type="EC" id="5.4.2.10" evidence="6"/>
<dbReference type="Pfam" id="PF02878">
    <property type="entry name" value="PGM_PMM_I"/>
    <property type="match status" value="1"/>
</dbReference>
<comment type="caution">
    <text evidence="11">The sequence shown here is derived from an EMBL/GenBank/DDBJ whole genome shotgun (WGS) entry which is preliminary data.</text>
</comment>
<dbReference type="Pfam" id="PF02880">
    <property type="entry name" value="PGM_PMM_III"/>
    <property type="match status" value="1"/>
</dbReference>
<keyword evidence="3 6" id="KW-0479">Metal-binding</keyword>
<keyword evidence="4 6" id="KW-0460">Magnesium</keyword>
<reference evidence="11 12" key="1">
    <citation type="journal article" date="2021" name="bioRxiv">
        <title>Unique metabolic strategies in Hadean analogues reveal hints for primordial physiology.</title>
        <authorList>
            <person name="Nobu M.K."/>
            <person name="Nakai R."/>
            <person name="Tamazawa S."/>
            <person name="Mori H."/>
            <person name="Toyoda A."/>
            <person name="Ijiri A."/>
            <person name="Suzuki S."/>
            <person name="Kurokawa K."/>
            <person name="Kamagata Y."/>
            <person name="Tamaki H."/>
        </authorList>
    </citation>
    <scope>NUCLEOTIDE SEQUENCE [LARGE SCALE GENOMIC DNA]</scope>
    <source>
        <strain evidence="11">BS525</strain>
    </source>
</reference>
<evidence type="ECO:0000259" key="9">
    <source>
        <dbReference type="Pfam" id="PF02879"/>
    </source>
</evidence>
<comment type="catalytic activity">
    <reaction evidence="6">
        <text>alpha-D-glucosamine 1-phosphate = D-glucosamine 6-phosphate</text>
        <dbReference type="Rhea" id="RHEA:23424"/>
        <dbReference type="ChEBI" id="CHEBI:58516"/>
        <dbReference type="ChEBI" id="CHEBI:58725"/>
        <dbReference type="EC" id="5.4.2.10"/>
    </reaction>
</comment>
<dbReference type="InterPro" id="IPR005846">
    <property type="entry name" value="A-D-PHexomutase_a/b/a-III"/>
</dbReference>
<evidence type="ECO:0000256" key="1">
    <source>
        <dbReference type="ARBA" id="ARBA00010231"/>
    </source>
</evidence>
<dbReference type="NCBIfam" id="TIGR01455">
    <property type="entry name" value="glmM"/>
    <property type="match status" value="1"/>
</dbReference>
<feature type="domain" description="Alpha-D-phosphohexomutase alpha/beta/alpha" evidence="8">
    <location>
        <begin position="5"/>
        <end position="131"/>
    </location>
</feature>
<feature type="domain" description="Alpha-D-phosphohexomutase alpha/beta/alpha" evidence="10">
    <location>
        <begin position="256"/>
        <end position="367"/>
    </location>
</feature>
<dbReference type="GO" id="GO:0009252">
    <property type="term" value="P:peptidoglycan biosynthetic process"/>
    <property type="evidence" value="ECO:0007669"/>
    <property type="project" value="TreeGrafter"/>
</dbReference>
<dbReference type="CDD" id="cd05802">
    <property type="entry name" value="GlmM"/>
    <property type="match status" value="1"/>
</dbReference>
<dbReference type="GO" id="GO:0000287">
    <property type="term" value="F:magnesium ion binding"/>
    <property type="evidence" value="ECO:0007669"/>
    <property type="project" value="UniProtKB-UniRule"/>
</dbReference>
<dbReference type="Gene3D" id="3.30.310.50">
    <property type="entry name" value="Alpha-D-phosphohexomutase, C-terminal domain"/>
    <property type="match status" value="1"/>
</dbReference>
<comment type="cofactor">
    <cofactor evidence="6">
        <name>Mg(2+)</name>
        <dbReference type="ChEBI" id="CHEBI:18420"/>
    </cofactor>
    <text evidence="6">Binds 1 Mg(2+) ion per subunit.</text>
</comment>
<name>A0A9E2BI33_PSYF1</name>
<dbReference type="InterPro" id="IPR005844">
    <property type="entry name" value="A-D-PHexomutase_a/b/a-I"/>
</dbReference>
<dbReference type="InterPro" id="IPR050060">
    <property type="entry name" value="Phosphoglucosamine_mutase"/>
</dbReference>
<feature type="domain" description="Alpha-D-phosphohexomutase C-terminal" evidence="7">
    <location>
        <begin position="372"/>
        <end position="433"/>
    </location>
</feature>
<evidence type="ECO:0000256" key="2">
    <source>
        <dbReference type="ARBA" id="ARBA00022553"/>
    </source>
</evidence>
<dbReference type="Proteomes" id="UP000811545">
    <property type="component" value="Unassembled WGS sequence"/>
</dbReference>
<dbReference type="GO" id="GO:0005975">
    <property type="term" value="P:carbohydrate metabolic process"/>
    <property type="evidence" value="ECO:0007669"/>
    <property type="project" value="InterPro"/>
</dbReference>
<feature type="binding site" evidence="6">
    <location>
        <position position="241"/>
    </location>
    <ligand>
        <name>Mg(2+)</name>
        <dbReference type="ChEBI" id="CHEBI:18420"/>
    </ligand>
</feature>
<dbReference type="GO" id="GO:0006048">
    <property type="term" value="P:UDP-N-acetylglucosamine biosynthetic process"/>
    <property type="evidence" value="ECO:0007669"/>
    <property type="project" value="TreeGrafter"/>
</dbReference>
<feature type="binding site" evidence="6">
    <location>
        <position position="243"/>
    </location>
    <ligand>
        <name>Mg(2+)</name>
        <dbReference type="ChEBI" id="CHEBI:18420"/>
    </ligand>
</feature>
<evidence type="ECO:0000259" key="8">
    <source>
        <dbReference type="Pfam" id="PF02878"/>
    </source>
</evidence>
<dbReference type="PANTHER" id="PTHR42946:SF1">
    <property type="entry name" value="PHOSPHOGLUCOMUTASE (ALPHA-D-GLUCOSE-1,6-BISPHOSPHATE-DEPENDENT)"/>
    <property type="match status" value="1"/>
</dbReference>
<organism evidence="11 12">
    <name type="scientific">Psychracetigena formicireducens</name>
    <dbReference type="NCBI Taxonomy" id="2986056"/>
    <lineage>
        <taxon>Bacteria</taxon>
        <taxon>Bacillati</taxon>
        <taxon>Candidatus Lithacetigenota</taxon>
        <taxon>Candidatus Psychracetigena</taxon>
    </lineage>
</organism>
<comment type="function">
    <text evidence="6">Catalyzes the conversion of glucosamine-6-phosphate to glucosamine-1-phosphate.</text>
</comment>
<dbReference type="Gene3D" id="3.40.120.10">
    <property type="entry name" value="Alpha-D-Glucose-1,6-Bisphosphate, subunit A, domain 3"/>
    <property type="match status" value="3"/>
</dbReference>
<evidence type="ECO:0000256" key="3">
    <source>
        <dbReference type="ARBA" id="ARBA00022723"/>
    </source>
</evidence>
<dbReference type="Pfam" id="PF00408">
    <property type="entry name" value="PGM_PMM_IV"/>
    <property type="match status" value="1"/>
</dbReference>
<evidence type="ECO:0000256" key="6">
    <source>
        <dbReference type="HAMAP-Rule" id="MF_01554"/>
    </source>
</evidence>
<evidence type="ECO:0000259" key="7">
    <source>
        <dbReference type="Pfam" id="PF00408"/>
    </source>
</evidence>
<dbReference type="FunFam" id="3.40.120.10:FF:000001">
    <property type="entry name" value="Phosphoglucosamine mutase"/>
    <property type="match status" value="1"/>
</dbReference>
<keyword evidence="2 6" id="KW-0597">Phosphoprotein</keyword>
<dbReference type="InterPro" id="IPR005841">
    <property type="entry name" value="Alpha-D-phosphohexomutase_SF"/>
</dbReference>
<evidence type="ECO:0000313" key="11">
    <source>
        <dbReference type="EMBL" id="MBT9144550.1"/>
    </source>
</evidence>
<feature type="binding site" description="via phosphate group" evidence="6">
    <location>
        <position position="100"/>
    </location>
    <ligand>
        <name>Mg(2+)</name>
        <dbReference type="ChEBI" id="CHEBI:18420"/>
    </ligand>
</feature>
<feature type="binding site" evidence="6">
    <location>
        <position position="239"/>
    </location>
    <ligand>
        <name>Mg(2+)</name>
        <dbReference type="ChEBI" id="CHEBI:18420"/>
    </ligand>
</feature>
<protein>
    <recommendedName>
        <fullName evidence="6">Phosphoglucosamine mutase</fullName>
        <ecNumber evidence="6">5.4.2.10</ecNumber>
    </recommendedName>
</protein>
<dbReference type="FunFam" id="3.40.120.10:FF:000003">
    <property type="entry name" value="Phosphoglucosamine mutase"/>
    <property type="match status" value="1"/>
</dbReference>
<evidence type="ECO:0000313" key="12">
    <source>
        <dbReference type="Proteomes" id="UP000811545"/>
    </source>
</evidence>
<feature type="active site" description="Phosphoserine intermediate" evidence="6">
    <location>
        <position position="100"/>
    </location>
</feature>
<dbReference type="InterPro" id="IPR005845">
    <property type="entry name" value="A-D-PHexomutase_a/b/a-II"/>
</dbReference>
<dbReference type="InterPro" id="IPR005843">
    <property type="entry name" value="A-D-PHexomutase_C"/>
</dbReference>
<keyword evidence="5 6" id="KW-0413">Isomerase</keyword>
<gene>
    <name evidence="6 11" type="primary">glmM</name>
    <name evidence="11" type="ORF">DDT42_00391</name>
</gene>
<dbReference type="PRINTS" id="PR00509">
    <property type="entry name" value="PGMPMM"/>
</dbReference>
<dbReference type="HAMAP" id="MF_01554_B">
    <property type="entry name" value="GlmM_B"/>
    <property type="match status" value="1"/>
</dbReference>
<dbReference type="InterPro" id="IPR036900">
    <property type="entry name" value="A-D-PHexomutase_C_sf"/>
</dbReference>
<dbReference type="GO" id="GO:0008966">
    <property type="term" value="F:phosphoglucosamine mutase activity"/>
    <property type="evidence" value="ECO:0007669"/>
    <property type="project" value="UniProtKB-UniRule"/>
</dbReference>
<comment type="similarity">
    <text evidence="1 6">Belongs to the phosphohexose mutase family.</text>
</comment>
<dbReference type="GO" id="GO:0004615">
    <property type="term" value="F:phosphomannomutase activity"/>
    <property type="evidence" value="ECO:0007669"/>
    <property type="project" value="TreeGrafter"/>
</dbReference>
<sequence>MQNIRLFGTDGIRGVAGKDLTPEFSLKLGLSSGHVLMKDKKKVILGRDSRISGDMLSQALASGLMALGIDVHDAQVIPTPAISILTVKYAYDFGVVCSASHNPIEDNGFKFFDSNGFKISDEDEDLIELNLEMTNLIARSSGVSVGKKYDFSEAQNLYVDYLIENHPLNLENFSLVIDTAFGATSKVAPEVFRRLGAKVVVVHGEFDGNLINVNCGSTNPQKIQKLIVENKANVGFAYDGDGDRVIVVDEKGEVLNGDHLLAIIASNMINSSRLLKPTVVGTVLTNQGLEIIFNKLGVNLLRVDVGDRNIVQALKNQQLLLGGERSGHLVIMDKSVTGDGIITSLELLNALISSGTPLSKLKTLLNEYPQGEINHRTVKKHEILHNPKLQEHVEEINKELGIKGRIVIRASGTEPMIRVMVEAKENEVIKPIINRMMSKILEIEEE</sequence>
<dbReference type="InterPro" id="IPR016055">
    <property type="entry name" value="A-D-PHexomutase_a/b/a-I/II/III"/>
</dbReference>
<dbReference type="Pfam" id="PF02879">
    <property type="entry name" value="PGM_PMM_II"/>
    <property type="match status" value="1"/>
</dbReference>
<proteinExistence type="inferred from homology"/>
<feature type="modified residue" description="Phosphoserine" evidence="6">
    <location>
        <position position="100"/>
    </location>
</feature>
<dbReference type="GO" id="GO:0005829">
    <property type="term" value="C:cytosol"/>
    <property type="evidence" value="ECO:0007669"/>
    <property type="project" value="TreeGrafter"/>
</dbReference>
<dbReference type="PANTHER" id="PTHR42946">
    <property type="entry name" value="PHOSPHOHEXOSE MUTASE"/>
    <property type="match status" value="1"/>
</dbReference>
<dbReference type="EMBL" id="QLTW01000011">
    <property type="protein sequence ID" value="MBT9144550.1"/>
    <property type="molecule type" value="Genomic_DNA"/>
</dbReference>
<feature type="domain" description="Alpha-D-phosphohexomutase alpha/beta/alpha" evidence="9">
    <location>
        <begin position="158"/>
        <end position="252"/>
    </location>
</feature>
<dbReference type="SUPFAM" id="SSF53738">
    <property type="entry name" value="Phosphoglucomutase, first 3 domains"/>
    <property type="match status" value="3"/>
</dbReference>
<dbReference type="SUPFAM" id="SSF55957">
    <property type="entry name" value="Phosphoglucomutase, C-terminal domain"/>
    <property type="match status" value="1"/>
</dbReference>
<dbReference type="InterPro" id="IPR006352">
    <property type="entry name" value="GlmM_bact"/>
</dbReference>
<dbReference type="AlphaFoldDB" id="A0A9E2BI33"/>
<accession>A0A9E2BI33</accession>
<evidence type="ECO:0000259" key="10">
    <source>
        <dbReference type="Pfam" id="PF02880"/>
    </source>
</evidence>